<dbReference type="EMBL" id="ML978131">
    <property type="protein sequence ID" value="KAF2095399.1"/>
    <property type="molecule type" value="Genomic_DNA"/>
</dbReference>
<reference evidence="9" key="1">
    <citation type="journal article" date="2020" name="Stud. Mycol.">
        <title>101 Dothideomycetes genomes: a test case for predicting lifestyles and emergence of pathogens.</title>
        <authorList>
            <person name="Haridas S."/>
            <person name="Albert R."/>
            <person name="Binder M."/>
            <person name="Bloem J."/>
            <person name="Labutti K."/>
            <person name="Salamov A."/>
            <person name="Andreopoulos B."/>
            <person name="Baker S."/>
            <person name="Barry K."/>
            <person name="Bills G."/>
            <person name="Bluhm B."/>
            <person name="Cannon C."/>
            <person name="Castanera R."/>
            <person name="Culley D."/>
            <person name="Daum C."/>
            <person name="Ezra D."/>
            <person name="Gonzalez J."/>
            <person name="Henrissat B."/>
            <person name="Kuo A."/>
            <person name="Liang C."/>
            <person name="Lipzen A."/>
            <person name="Lutzoni F."/>
            <person name="Magnuson J."/>
            <person name="Mondo S."/>
            <person name="Nolan M."/>
            <person name="Ohm R."/>
            <person name="Pangilinan J."/>
            <person name="Park H.-J."/>
            <person name="Ramirez L."/>
            <person name="Alfaro M."/>
            <person name="Sun H."/>
            <person name="Tritt A."/>
            <person name="Yoshinaga Y."/>
            <person name="Zwiers L.-H."/>
            <person name="Turgeon B."/>
            <person name="Goodwin S."/>
            <person name="Spatafora J."/>
            <person name="Crous P."/>
            <person name="Grigoriev I."/>
        </authorList>
    </citation>
    <scope>NUCLEOTIDE SEQUENCE</scope>
    <source>
        <strain evidence="9">CBS 133067</strain>
    </source>
</reference>
<feature type="transmembrane region" description="Helical" evidence="8">
    <location>
        <begin position="350"/>
        <end position="374"/>
    </location>
</feature>
<comment type="subcellular location">
    <subcellularLocation>
        <location evidence="1">Membrane</location>
        <topology evidence="1">Multi-pass membrane protein</topology>
    </subcellularLocation>
</comment>
<accession>A0A9P4I7I4</accession>
<feature type="transmembrane region" description="Helical" evidence="8">
    <location>
        <begin position="508"/>
        <end position="528"/>
    </location>
</feature>
<name>A0A9P4I7I4_9PEZI</name>
<dbReference type="CDD" id="cd11476">
    <property type="entry name" value="SLC5sbd_DUR3"/>
    <property type="match status" value="1"/>
</dbReference>
<evidence type="ECO:0000256" key="8">
    <source>
        <dbReference type="SAM" id="Phobius"/>
    </source>
</evidence>
<feature type="transmembrane region" description="Helical" evidence="8">
    <location>
        <begin position="581"/>
        <end position="599"/>
    </location>
</feature>
<feature type="transmembrane region" description="Helical" evidence="8">
    <location>
        <begin position="100"/>
        <end position="120"/>
    </location>
</feature>
<evidence type="ECO:0000256" key="4">
    <source>
        <dbReference type="ARBA" id="ARBA00022989"/>
    </source>
</evidence>
<feature type="transmembrane region" description="Helical" evidence="8">
    <location>
        <begin position="468"/>
        <end position="488"/>
    </location>
</feature>
<evidence type="ECO:0000256" key="1">
    <source>
        <dbReference type="ARBA" id="ARBA00004141"/>
    </source>
</evidence>
<feature type="transmembrane region" description="Helical" evidence="8">
    <location>
        <begin position="67"/>
        <end position="94"/>
    </location>
</feature>
<feature type="region of interest" description="Disordered" evidence="7">
    <location>
        <begin position="657"/>
        <end position="676"/>
    </location>
</feature>
<feature type="transmembrane region" description="Helical" evidence="8">
    <location>
        <begin position="177"/>
        <end position="199"/>
    </location>
</feature>
<keyword evidence="5 8" id="KW-0472">Membrane</keyword>
<dbReference type="GO" id="GO:0005886">
    <property type="term" value="C:plasma membrane"/>
    <property type="evidence" value="ECO:0007669"/>
    <property type="project" value="TreeGrafter"/>
</dbReference>
<evidence type="ECO:0000256" key="2">
    <source>
        <dbReference type="ARBA" id="ARBA00006434"/>
    </source>
</evidence>
<keyword evidence="10" id="KW-1185">Reference proteome</keyword>
<organism evidence="9 10">
    <name type="scientific">Rhizodiscina lignyota</name>
    <dbReference type="NCBI Taxonomy" id="1504668"/>
    <lineage>
        <taxon>Eukaryota</taxon>
        <taxon>Fungi</taxon>
        <taxon>Dikarya</taxon>
        <taxon>Ascomycota</taxon>
        <taxon>Pezizomycotina</taxon>
        <taxon>Dothideomycetes</taxon>
        <taxon>Pleosporomycetidae</taxon>
        <taxon>Aulographales</taxon>
        <taxon>Rhizodiscinaceae</taxon>
        <taxon>Rhizodiscina</taxon>
    </lineage>
</organism>
<evidence type="ECO:0000256" key="7">
    <source>
        <dbReference type="SAM" id="MobiDB-lite"/>
    </source>
</evidence>
<keyword evidence="3 8" id="KW-0812">Transmembrane</keyword>
<dbReference type="InterPro" id="IPR001734">
    <property type="entry name" value="Na/solute_symporter"/>
</dbReference>
<feature type="transmembrane region" description="Helical" evidence="8">
    <location>
        <begin position="412"/>
        <end position="434"/>
    </location>
</feature>
<dbReference type="PANTHER" id="PTHR46154">
    <property type="match status" value="1"/>
</dbReference>
<dbReference type="GO" id="GO:0015204">
    <property type="term" value="F:urea transmembrane transporter activity"/>
    <property type="evidence" value="ECO:0007669"/>
    <property type="project" value="InterPro"/>
</dbReference>
<gene>
    <name evidence="9" type="ORF">NA57DRAFT_67832</name>
</gene>
<evidence type="ECO:0000256" key="5">
    <source>
        <dbReference type="ARBA" id="ARBA00023136"/>
    </source>
</evidence>
<comment type="similarity">
    <text evidence="2 6">Belongs to the sodium:solute symporter (SSF) (TC 2.A.21) family.</text>
</comment>
<dbReference type="OrthoDB" id="6132759at2759"/>
<comment type="caution">
    <text evidence="9">The sequence shown here is derived from an EMBL/GenBank/DDBJ whole genome shotgun (WGS) entry which is preliminary data.</text>
</comment>
<dbReference type="AlphaFoldDB" id="A0A9P4I7I4"/>
<dbReference type="Pfam" id="PF00474">
    <property type="entry name" value="SSF"/>
    <property type="match status" value="1"/>
</dbReference>
<dbReference type="Gene3D" id="1.20.1730.10">
    <property type="entry name" value="Sodium/glucose cotransporter"/>
    <property type="match status" value="1"/>
</dbReference>
<dbReference type="InterPro" id="IPR038377">
    <property type="entry name" value="Na/Glc_symporter_sf"/>
</dbReference>
<feature type="transmembrane region" description="Helical" evidence="8">
    <location>
        <begin position="611"/>
        <end position="634"/>
    </location>
</feature>
<evidence type="ECO:0000256" key="3">
    <source>
        <dbReference type="ARBA" id="ARBA00022692"/>
    </source>
</evidence>
<feature type="transmembrane region" description="Helical" evidence="8">
    <location>
        <begin position="380"/>
        <end position="400"/>
    </location>
</feature>
<dbReference type="PANTHER" id="PTHR46154:SF1">
    <property type="entry name" value="ACTIVE TRANSPORTER, PUTATIVE (AFU_ORTHOLOGUE AFUA_1G17570)-RELATED"/>
    <property type="match status" value="1"/>
</dbReference>
<dbReference type="InterPro" id="IPR031155">
    <property type="entry name" value="DUR"/>
</dbReference>
<evidence type="ECO:0000313" key="10">
    <source>
        <dbReference type="Proteomes" id="UP000799772"/>
    </source>
</evidence>
<keyword evidence="4 8" id="KW-1133">Transmembrane helix</keyword>
<evidence type="ECO:0000256" key="6">
    <source>
        <dbReference type="RuleBase" id="RU362091"/>
    </source>
</evidence>
<sequence>MSSLHQRAAVSSNGIEPPLSQAVGYVIVLVVGLLIAFGMVFLTRLLKRTVGEDNAKTEMFMTANRSVRTGLTASAVVSSWLWSTAMLGSSIVGYTNGVSGPFWFAAGCSPMIVFFALLGISCKRKIPEAHTLLEIVRIRYGTTAHFVYMFLCLVNNIIACANMLLGASAVITAMTGIHIIAATFLLPVGVALYTFVGGIKATFLTDYMHTFTILIVLCYFTAKAFSIDEIGSIQHLYDLLKAAGQQHPVSGNHDGSYLTMTSKGGIEFGIIHILANFGLVIMDTSFFIKAFSAAPSSVVPGYVVGGIAYFAIPWAIGTLASSICLGLETTSPIFPTYPRRLSTTEVGSGLILPYAFITVAGKGGAGAIAVITFMAVTSTLSAQVIAVSSIISFDIYRTYIRPGATDADVIRWSHYGVIFFALFAAAFSTMLHYVGIDLSWTLYMLGVLTCPGIFPTTFTILWRKQSRVAAIVAPLLGMATGLGVWIGTAHAFSGEISVASTGAVLPCVYGTAASALSPIIYSVIITIVKPENYDWADFKKEKLAFEVEHSTTDIVQSVDTELADSASSVQKSQTLKRWARIAAYWSIATFLGHWVLWPLPMYASHYIFEKGFYVAWLVIGFIWLWITLFIVGFYPIIDGRDQIWAVLKAVRSSRKTAEPDSSANSATVVEVRQDEK</sequence>
<feature type="transmembrane region" description="Helical" evidence="8">
    <location>
        <begin position="440"/>
        <end position="461"/>
    </location>
</feature>
<feature type="transmembrane region" description="Helical" evidence="8">
    <location>
        <begin position="268"/>
        <end position="288"/>
    </location>
</feature>
<evidence type="ECO:0000313" key="9">
    <source>
        <dbReference type="EMBL" id="KAF2095399.1"/>
    </source>
</evidence>
<feature type="transmembrane region" description="Helical" evidence="8">
    <location>
        <begin position="22"/>
        <end position="46"/>
    </location>
</feature>
<dbReference type="PROSITE" id="PS50283">
    <property type="entry name" value="NA_SOLUT_SYMP_3"/>
    <property type="match status" value="1"/>
</dbReference>
<feature type="transmembrane region" description="Helical" evidence="8">
    <location>
        <begin position="308"/>
        <end position="329"/>
    </location>
</feature>
<protein>
    <submittedName>
        <fullName evidence="9">Urea active transporter</fullName>
    </submittedName>
</protein>
<dbReference type="Proteomes" id="UP000799772">
    <property type="component" value="Unassembled WGS sequence"/>
</dbReference>
<proteinExistence type="inferred from homology"/>
<feature type="transmembrane region" description="Helical" evidence="8">
    <location>
        <begin position="146"/>
        <end position="171"/>
    </location>
</feature>